<feature type="transmembrane region" description="Helical" evidence="2">
    <location>
        <begin position="206"/>
        <end position="223"/>
    </location>
</feature>
<keyword evidence="2" id="KW-0472">Membrane</keyword>
<feature type="compositionally biased region" description="Basic residues" evidence="1">
    <location>
        <begin position="440"/>
        <end position="457"/>
    </location>
</feature>
<feature type="region of interest" description="Disordered" evidence="1">
    <location>
        <begin position="410"/>
        <end position="610"/>
    </location>
</feature>
<sequence>MSVVCRRFGTAHRTWFALYRGSWCPKGGPPSSSGAAAHRPPWEGAVWRAVDWASTPFDRQKQPRDFPLHGHSPPPLALAGFASKLFSLEVHHWSDPPFLSYWAGLLSRRGDVVNFLVSFAFPLLLTIFFIPSLLSSLPFDLSLPISLLTITSFSFPFPPLPSFSLSSPRIFSAPSLLSTVSLLSFYSFSPFFLSLFLTFPSPLPRSLFFFSFNLTFPSLLSFIPYSSYFLSYLLSWPAVAHGTPSAYLRGALRRSQQRGLLPTDHNLTYGCYGQRPPLKVNELGGLQQPKKEKKALPRATAGVGERVRLLPSTHTGLRTTGSKEIQRGAAARRALSFALFSLPKALPEAVAVEANRQTPRPTRPQQAGREGEILFHAGEVVVHTVTVRGSPSPQAGETGEVGKRVVVAAAASPRGEGESPLTEGEREEGRRDRDGSSGRISRRRHGQTATRTTKHSFPRTDKLLREEARGRGVPGGVTGPSRGLGPHPDLGLPRRRDRQGSKTRVPGDPRTGALENDQPARRVEQGAERAAGSYQDPGLRRPSSQRVAATYCGGKIARRRRAGGGRRSPLGSFGTRPPEREVATRPLPSPAGRRTESPQFDLRISARLAS</sequence>
<feature type="transmembrane region" description="Helical" evidence="2">
    <location>
        <begin position="112"/>
        <end position="134"/>
    </location>
</feature>
<feature type="compositionally biased region" description="Basic and acidic residues" evidence="1">
    <location>
        <begin position="518"/>
        <end position="527"/>
    </location>
</feature>
<comment type="caution">
    <text evidence="3">The sequence shown here is derived from an EMBL/GenBank/DDBJ whole genome shotgun (WGS) entry which is preliminary data.</text>
</comment>
<organism evidence="3 4">
    <name type="scientific">Penaeus vannamei</name>
    <name type="common">Whiteleg shrimp</name>
    <name type="synonym">Litopenaeus vannamei</name>
    <dbReference type="NCBI Taxonomy" id="6689"/>
    <lineage>
        <taxon>Eukaryota</taxon>
        <taxon>Metazoa</taxon>
        <taxon>Ecdysozoa</taxon>
        <taxon>Arthropoda</taxon>
        <taxon>Crustacea</taxon>
        <taxon>Multicrustacea</taxon>
        <taxon>Malacostraca</taxon>
        <taxon>Eumalacostraca</taxon>
        <taxon>Eucarida</taxon>
        <taxon>Decapoda</taxon>
        <taxon>Dendrobranchiata</taxon>
        <taxon>Penaeoidea</taxon>
        <taxon>Penaeidae</taxon>
        <taxon>Penaeus</taxon>
    </lineage>
</organism>
<feature type="compositionally biased region" description="Basic and acidic residues" evidence="1">
    <location>
        <begin position="423"/>
        <end position="436"/>
    </location>
</feature>
<keyword evidence="2" id="KW-1133">Transmembrane helix</keyword>
<reference evidence="3 4" key="2">
    <citation type="submission" date="2019-01" db="EMBL/GenBank/DDBJ databases">
        <title>The decoding of complex shrimp genome reveals the adaptation for benthos swimmer, frequently molting mechanism and breeding impact on genome.</title>
        <authorList>
            <person name="Sun Y."/>
            <person name="Gao Y."/>
            <person name="Yu Y."/>
        </authorList>
    </citation>
    <scope>NUCLEOTIDE SEQUENCE [LARGE SCALE GENOMIC DNA]</scope>
    <source>
        <tissue evidence="3">Muscle</tissue>
    </source>
</reference>
<keyword evidence="4" id="KW-1185">Reference proteome</keyword>
<evidence type="ECO:0000256" key="1">
    <source>
        <dbReference type="SAM" id="MobiDB-lite"/>
    </source>
</evidence>
<gene>
    <name evidence="3" type="ORF">C7M84_018114</name>
</gene>
<feature type="transmembrane region" description="Helical" evidence="2">
    <location>
        <begin position="180"/>
        <end position="199"/>
    </location>
</feature>
<keyword evidence="2" id="KW-0812">Transmembrane</keyword>
<evidence type="ECO:0000313" key="4">
    <source>
        <dbReference type="Proteomes" id="UP000283509"/>
    </source>
</evidence>
<dbReference type="AlphaFoldDB" id="A0A423SIC4"/>
<proteinExistence type="predicted"/>
<protein>
    <submittedName>
        <fullName evidence="3">Uncharacterized protein</fullName>
    </submittedName>
</protein>
<accession>A0A423SIC4</accession>
<evidence type="ECO:0000256" key="2">
    <source>
        <dbReference type="SAM" id="Phobius"/>
    </source>
</evidence>
<dbReference type="EMBL" id="QCYY01003348">
    <property type="protein sequence ID" value="ROT63980.1"/>
    <property type="molecule type" value="Genomic_DNA"/>
</dbReference>
<name>A0A423SIC4_PENVA</name>
<reference evidence="3 4" key="1">
    <citation type="submission" date="2018-04" db="EMBL/GenBank/DDBJ databases">
        <authorList>
            <person name="Zhang X."/>
            <person name="Yuan J."/>
            <person name="Li F."/>
            <person name="Xiang J."/>
        </authorList>
    </citation>
    <scope>NUCLEOTIDE SEQUENCE [LARGE SCALE GENOMIC DNA]</scope>
    <source>
        <tissue evidence="3">Muscle</tissue>
    </source>
</reference>
<dbReference type="Proteomes" id="UP000283509">
    <property type="component" value="Unassembled WGS sequence"/>
</dbReference>
<evidence type="ECO:0000313" key="3">
    <source>
        <dbReference type="EMBL" id="ROT63980.1"/>
    </source>
</evidence>
<feature type="compositionally biased region" description="Basic and acidic residues" evidence="1">
    <location>
        <begin position="458"/>
        <end position="470"/>
    </location>
</feature>